<organism evidence="2 3">
    <name type="scientific">Vitrella brassicaformis (strain CCMP3155)</name>
    <dbReference type="NCBI Taxonomy" id="1169540"/>
    <lineage>
        <taxon>Eukaryota</taxon>
        <taxon>Sar</taxon>
        <taxon>Alveolata</taxon>
        <taxon>Colpodellida</taxon>
        <taxon>Vitrellaceae</taxon>
        <taxon>Vitrella</taxon>
    </lineage>
</organism>
<feature type="region of interest" description="Disordered" evidence="1">
    <location>
        <begin position="219"/>
        <end position="246"/>
    </location>
</feature>
<keyword evidence="3" id="KW-1185">Reference proteome</keyword>
<dbReference type="EMBL" id="CDMY01000460">
    <property type="protein sequence ID" value="CEM14903.1"/>
    <property type="molecule type" value="Genomic_DNA"/>
</dbReference>
<dbReference type="Proteomes" id="UP000041254">
    <property type="component" value="Unassembled WGS sequence"/>
</dbReference>
<protein>
    <submittedName>
        <fullName evidence="2">Uncharacterized protein</fullName>
    </submittedName>
</protein>
<sequence>MGRGWSCTTILVRTRPPNHLFLDAPGQQKEEMGECGEYINLATDYHAIRLAQVKGDTMEERVVLLGSMSAGEVCGVLATTEVALMGNGRPTETHIQAIRLLGDGLSADMETITEVAPRQAVMSNQDVVELLMRDQPHQEAVQQRTPYTYMYHDVLVVFRSEVARDTAANPLGRAEIPILLCCCDGWIIIIDGVTPARVCEESFLDFASRMKERGEFVVVPPTADATDDQQGKEESSGAEDRSAPLISEGIVTPAPAAAAAEGDTEYEGAVAATLLSSLLSLPASHPTARASGVEVVVGGEEGQEDTIAVEDLFGEPADTIAVEDLISEPAAANFATRGKTTTAPVQQPR</sequence>
<evidence type="ECO:0000313" key="2">
    <source>
        <dbReference type="EMBL" id="CEM14903.1"/>
    </source>
</evidence>
<dbReference type="AlphaFoldDB" id="A0A0G4FM49"/>
<proteinExistence type="predicted"/>
<dbReference type="InParanoid" id="A0A0G4FM49"/>
<gene>
    <name evidence="2" type="ORF">Vbra_15696</name>
</gene>
<name>A0A0G4FM49_VITBC</name>
<reference evidence="2 3" key="1">
    <citation type="submission" date="2014-11" db="EMBL/GenBank/DDBJ databases">
        <authorList>
            <person name="Zhu J."/>
            <person name="Qi W."/>
            <person name="Song R."/>
        </authorList>
    </citation>
    <scope>NUCLEOTIDE SEQUENCE [LARGE SCALE GENOMIC DNA]</scope>
</reference>
<feature type="compositionally biased region" description="Basic and acidic residues" evidence="1">
    <location>
        <begin position="229"/>
        <end position="242"/>
    </location>
</feature>
<dbReference type="VEuPathDB" id="CryptoDB:Vbra_15696"/>
<accession>A0A0G4FM49</accession>
<evidence type="ECO:0000313" key="3">
    <source>
        <dbReference type="Proteomes" id="UP000041254"/>
    </source>
</evidence>
<evidence type="ECO:0000256" key="1">
    <source>
        <dbReference type="SAM" id="MobiDB-lite"/>
    </source>
</evidence>